<gene>
    <name evidence="3" type="ordered locus">Caka_1041</name>
</gene>
<dbReference type="PANTHER" id="PTHR21240:SF28">
    <property type="entry name" value="ISO-OROTATE DECARBOXYLASE (EUROFUNG)"/>
    <property type="match status" value="1"/>
</dbReference>
<dbReference type="InterPro" id="IPR006680">
    <property type="entry name" value="Amidohydro-rel"/>
</dbReference>
<dbReference type="SUPFAM" id="SSF51556">
    <property type="entry name" value="Metallo-dependent hydrolases"/>
    <property type="match status" value="1"/>
</dbReference>
<sequence>MIIDSHTHCYPAAVSASPREWAETRGENHWADLVAPKDRKSIQAWASPEEMLSAMDQAGVDRAVLLGWYWENESTCRWHNQVIADWVETAPDRFVGFASVLPNANTIDQLEFAKSLGLRGVGELHFGVQQFDHRNPHWRSLADWCSHERWPVNFHATEAAGHDHPGSVPTPLNEFIRIAEASPELKIILAHWGGGLLFFEQNPRVRKRLRNVVYDTAASPLLYDMEIFRRALDIVGSEKIVYGSDYPLRIYPSSQKSANFTDFLEQIDRCQLSQAEQAALLGDTITNLLG</sequence>
<dbReference type="GO" id="GO:0005737">
    <property type="term" value="C:cytoplasm"/>
    <property type="evidence" value="ECO:0007669"/>
    <property type="project" value="TreeGrafter"/>
</dbReference>
<organism evidence="3 4">
    <name type="scientific">Coraliomargarita akajimensis (strain DSM 45221 / IAM 15411 / JCM 23193 / KCTC 12865 / 04OKA010-24)</name>
    <dbReference type="NCBI Taxonomy" id="583355"/>
    <lineage>
        <taxon>Bacteria</taxon>
        <taxon>Pseudomonadati</taxon>
        <taxon>Verrucomicrobiota</taxon>
        <taxon>Opitutia</taxon>
        <taxon>Puniceicoccales</taxon>
        <taxon>Coraliomargaritaceae</taxon>
        <taxon>Coraliomargarita</taxon>
    </lineage>
</organism>
<dbReference type="STRING" id="583355.Caka_1041"/>
<evidence type="ECO:0000313" key="4">
    <source>
        <dbReference type="Proteomes" id="UP000000925"/>
    </source>
</evidence>
<dbReference type="GO" id="GO:0016787">
    <property type="term" value="F:hydrolase activity"/>
    <property type="evidence" value="ECO:0007669"/>
    <property type="project" value="UniProtKB-KW"/>
</dbReference>
<dbReference type="OrthoDB" id="9771932at2"/>
<dbReference type="HOGENOM" id="CLU_044590_6_1_0"/>
<accession>D5EHM2</accession>
<keyword evidence="1" id="KW-0456">Lyase</keyword>
<dbReference type="EMBL" id="CP001998">
    <property type="protein sequence ID" value="ADE54063.1"/>
    <property type="molecule type" value="Genomic_DNA"/>
</dbReference>
<dbReference type="eggNOG" id="COG2159">
    <property type="taxonomic scope" value="Bacteria"/>
</dbReference>
<dbReference type="GO" id="GO:0016831">
    <property type="term" value="F:carboxy-lyase activity"/>
    <property type="evidence" value="ECO:0007669"/>
    <property type="project" value="InterPro"/>
</dbReference>
<dbReference type="Pfam" id="PF04909">
    <property type="entry name" value="Amidohydro_2"/>
    <property type="match status" value="1"/>
</dbReference>
<feature type="domain" description="Amidohydrolase-related" evidence="2">
    <location>
        <begin position="3"/>
        <end position="290"/>
    </location>
</feature>
<dbReference type="PANTHER" id="PTHR21240">
    <property type="entry name" value="2-AMINO-3-CARBOXYLMUCONATE-6-SEMIALDEHYDE DECARBOXYLASE"/>
    <property type="match status" value="1"/>
</dbReference>
<dbReference type="AlphaFoldDB" id="D5EHM2"/>
<dbReference type="KEGG" id="caa:Caka_1041"/>
<evidence type="ECO:0000259" key="2">
    <source>
        <dbReference type="Pfam" id="PF04909"/>
    </source>
</evidence>
<dbReference type="Gene3D" id="3.20.20.140">
    <property type="entry name" value="Metal-dependent hydrolases"/>
    <property type="match status" value="1"/>
</dbReference>
<dbReference type="RefSeq" id="WP_013042785.1">
    <property type="nucleotide sequence ID" value="NC_014008.1"/>
</dbReference>
<dbReference type="Proteomes" id="UP000000925">
    <property type="component" value="Chromosome"/>
</dbReference>
<keyword evidence="4" id="KW-1185">Reference proteome</keyword>
<reference evidence="3 4" key="1">
    <citation type="journal article" date="2010" name="Stand. Genomic Sci.">
        <title>Complete genome sequence of Coraliomargarita akajimensis type strain (04OKA010-24).</title>
        <authorList>
            <person name="Mavromatis K."/>
            <person name="Abt B."/>
            <person name="Brambilla E."/>
            <person name="Lapidus A."/>
            <person name="Copeland A."/>
            <person name="Deshpande S."/>
            <person name="Nolan M."/>
            <person name="Lucas S."/>
            <person name="Tice H."/>
            <person name="Cheng J.F."/>
            <person name="Han C."/>
            <person name="Detter J.C."/>
            <person name="Woyke T."/>
            <person name="Goodwin L."/>
            <person name="Pitluck S."/>
            <person name="Held B."/>
            <person name="Brettin T."/>
            <person name="Tapia R."/>
            <person name="Ivanova N."/>
            <person name="Mikhailova N."/>
            <person name="Pati A."/>
            <person name="Liolios K."/>
            <person name="Chen A."/>
            <person name="Palaniappan K."/>
            <person name="Land M."/>
            <person name="Hauser L."/>
            <person name="Chang Y.J."/>
            <person name="Jeffries C.D."/>
            <person name="Rohde M."/>
            <person name="Goker M."/>
            <person name="Bristow J."/>
            <person name="Eisen J.A."/>
            <person name="Markowitz V."/>
            <person name="Hugenholtz P."/>
            <person name="Klenk H.P."/>
            <person name="Kyrpides N.C."/>
        </authorList>
    </citation>
    <scope>NUCLEOTIDE SEQUENCE [LARGE SCALE GENOMIC DNA]</scope>
    <source>
        <strain evidence="4">DSM 45221 / IAM 15411 / JCM 23193 / KCTC 12865</strain>
    </source>
</reference>
<dbReference type="GO" id="GO:0019748">
    <property type="term" value="P:secondary metabolic process"/>
    <property type="evidence" value="ECO:0007669"/>
    <property type="project" value="TreeGrafter"/>
</dbReference>
<keyword evidence="3" id="KW-0378">Hydrolase</keyword>
<evidence type="ECO:0000256" key="1">
    <source>
        <dbReference type="ARBA" id="ARBA00023239"/>
    </source>
</evidence>
<protein>
    <submittedName>
        <fullName evidence="3">Amidohydrolase 2</fullName>
    </submittedName>
</protein>
<dbReference type="InterPro" id="IPR032466">
    <property type="entry name" value="Metal_Hydrolase"/>
</dbReference>
<name>D5EHM2_CORAD</name>
<evidence type="ECO:0000313" key="3">
    <source>
        <dbReference type="EMBL" id="ADE54063.1"/>
    </source>
</evidence>
<dbReference type="InterPro" id="IPR032465">
    <property type="entry name" value="ACMSD"/>
</dbReference>
<proteinExistence type="predicted"/>